<comment type="caution">
    <text evidence="2">The sequence shown here is derived from an EMBL/GenBank/DDBJ whole genome shotgun (WGS) entry which is preliminary data.</text>
</comment>
<keyword evidence="1" id="KW-1133">Transmembrane helix</keyword>
<protein>
    <recommendedName>
        <fullName evidence="4">DUF3137 domain-containing protein</fullName>
    </recommendedName>
</protein>
<keyword evidence="1" id="KW-0812">Transmembrane</keyword>
<evidence type="ECO:0000313" key="3">
    <source>
        <dbReference type="Proteomes" id="UP001652409"/>
    </source>
</evidence>
<dbReference type="EMBL" id="JAOQJL010000003">
    <property type="protein sequence ID" value="MCU6764184.1"/>
    <property type="molecule type" value="Genomic_DNA"/>
</dbReference>
<reference evidence="2 3" key="1">
    <citation type="journal article" date="2021" name="ISME Commun">
        <title>Automated analysis of genomic sequences facilitates high-throughput and comprehensive description of bacteria.</title>
        <authorList>
            <person name="Hitch T.C.A."/>
        </authorList>
    </citation>
    <scope>NUCLEOTIDE SEQUENCE [LARGE SCALE GENOMIC DNA]</scope>
    <source>
        <strain evidence="2 3">Sanger_23</strain>
    </source>
</reference>
<keyword evidence="1" id="KW-0472">Membrane</keyword>
<dbReference type="Proteomes" id="UP001652409">
    <property type="component" value="Unassembled WGS sequence"/>
</dbReference>
<sequence length="207" mass="23886">MKKTKKRKKIEKGEFGYFKSEKKRRLILTAILLGVPLFIFATMWAYHGTRNTIWTVIAAVGCLPGCKSMVGLIMIWMRKPMDSALYKKIRKHQGDLEMAYEMYMTFYEKSGYLDAFAVCGNTVVGYTSDPAVDTAFMEEHAQNIVRGNGYKVDVKILKDIRPFLERLDSMNLHQDSLREGIKFRPDSKYPDLNRDQLVKHTLLALCL</sequence>
<evidence type="ECO:0000256" key="1">
    <source>
        <dbReference type="SAM" id="Phobius"/>
    </source>
</evidence>
<keyword evidence="3" id="KW-1185">Reference proteome</keyword>
<feature type="transmembrane region" description="Helical" evidence="1">
    <location>
        <begin position="26"/>
        <end position="46"/>
    </location>
</feature>
<dbReference type="RefSeq" id="WP_158420406.1">
    <property type="nucleotide sequence ID" value="NZ_JAOQJL010000003.1"/>
</dbReference>
<feature type="transmembrane region" description="Helical" evidence="1">
    <location>
        <begin position="52"/>
        <end position="77"/>
    </location>
</feature>
<evidence type="ECO:0008006" key="4">
    <source>
        <dbReference type="Google" id="ProtNLM"/>
    </source>
</evidence>
<gene>
    <name evidence="2" type="ORF">OCV61_02015</name>
</gene>
<accession>A0ABT2TPP2</accession>
<organism evidence="2 3">
    <name type="scientific">Blautia ammoniilytica</name>
    <dbReference type="NCBI Taxonomy" id="2981782"/>
    <lineage>
        <taxon>Bacteria</taxon>
        <taxon>Bacillati</taxon>
        <taxon>Bacillota</taxon>
        <taxon>Clostridia</taxon>
        <taxon>Lachnospirales</taxon>
        <taxon>Lachnospiraceae</taxon>
        <taxon>Blautia</taxon>
    </lineage>
</organism>
<name>A0ABT2TPP2_9FIRM</name>
<proteinExistence type="predicted"/>
<evidence type="ECO:0000313" key="2">
    <source>
        <dbReference type="EMBL" id="MCU6764184.1"/>
    </source>
</evidence>